<evidence type="ECO:0000313" key="12">
    <source>
        <dbReference type="EMBL" id="HGY94058.1"/>
    </source>
</evidence>
<comment type="caution">
    <text evidence="12">The sequence shown here is derived from an EMBL/GenBank/DDBJ whole genome shotgun (WGS) entry which is preliminary data.</text>
</comment>
<evidence type="ECO:0000256" key="8">
    <source>
        <dbReference type="ARBA" id="ARBA00048988"/>
    </source>
</evidence>
<dbReference type="InterPro" id="IPR014016">
    <property type="entry name" value="UvrD-like_ATP-bd"/>
</dbReference>
<evidence type="ECO:0000256" key="9">
    <source>
        <dbReference type="PROSITE-ProRule" id="PRU00560"/>
    </source>
</evidence>
<reference evidence="12" key="1">
    <citation type="journal article" date="2020" name="mSystems">
        <title>Genome- and Community-Level Interaction Insights into Carbon Utilization and Element Cycling Functions of Hydrothermarchaeota in Hydrothermal Sediment.</title>
        <authorList>
            <person name="Zhou Z."/>
            <person name="Liu Y."/>
            <person name="Xu W."/>
            <person name="Pan J."/>
            <person name="Luo Z.H."/>
            <person name="Li M."/>
        </authorList>
    </citation>
    <scope>NUCLEOTIDE SEQUENCE [LARGE SCALE GENOMIC DNA]</scope>
    <source>
        <strain evidence="12">SpSt-855</strain>
    </source>
</reference>
<evidence type="ECO:0000256" key="5">
    <source>
        <dbReference type="ARBA" id="ARBA00023235"/>
    </source>
</evidence>
<keyword evidence="1 9" id="KW-0547">Nucleotide-binding</keyword>
<feature type="domain" description="UvrD-like helicase ATP-binding" evidence="11">
    <location>
        <begin position="297"/>
        <end position="628"/>
    </location>
</feature>
<keyword evidence="5" id="KW-0413">Isomerase</keyword>
<protein>
    <recommendedName>
        <fullName evidence="7">DNA 3'-5' helicase</fullName>
        <ecNumber evidence="7">5.6.2.4</ecNumber>
    </recommendedName>
</protein>
<dbReference type="InterPro" id="IPR027417">
    <property type="entry name" value="P-loop_NTPase"/>
</dbReference>
<organism evidence="12">
    <name type="scientific">Acidobacterium capsulatum</name>
    <dbReference type="NCBI Taxonomy" id="33075"/>
    <lineage>
        <taxon>Bacteria</taxon>
        <taxon>Pseudomonadati</taxon>
        <taxon>Acidobacteriota</taxon>
        <taxon>Terriglobia</taxon>
        <taxon>Terriglobales</taxon>
        <taxon>Acidobacteriaceae</taxon>
        <taxon>Acidobacterium</taxon>
    </lineage>
</organism>
<dbReference type="Pfam" id="PF13361">
    <property type="entry name" value="UvrD_C"/>
    <property type="match status" value="1"/>
</dbReference>
<dbReference type="EMBL" id="DTKL01000029">
    <property type="protein sequence ID" value="HGY94058.1"/>
    <property type="molecule type" value="Genomic_DNA"/>
</dbReference>
<evidence type="ECO:0000256" key="3">
    <source>
        <dbReference type="ARBA" id="ARBA00022806"/>
    </source>
</evidence>
<dbReference type="SUPFAM" id="SSF52540">
    <property type="entry name" value="P-loop containing nucleoside triphosphate hydrolases"/>
    <property type="match status" value="1"/>
</dbReference>
<dbReference type="GO" id="GO:0005524">
    <property type="term" value="F:ATP binding"/>
    <property type="evidence" value="ECO:0007669"/>
    <property type="project" value="UniProtKB-UniRule"/>
</dbReference>
<name>A0A7V4XRY5_9BACT</name>
<keyword evidence="4 9" id="KW-0067">ATP-binding</keyword>
<feature type="compositionally biased region" description="Basic and acidic residues" evidence="10">
    <location>
        <begin position="55"/>
        <end position="70"/>
    </location>
</feature>
<evidence type="ECO:0000259" key="11">
    <source>
        <dbReference type="PROSITE" id="PS51198"/>
    </source>
</evidence>
<dbReference type="InterPro" id="IPR014017">
    <property type="entry name" value="DNA_helicase_UvrD-like_C"/>
</dbReference>
<feature type="binding site" evidence="9">
    <location>
        <begin position="318"/>
        <end position="325"/>
    </location>
    <ligand>
        <name>ATP</name>
        <dbReference type="ChEBI" id="CHEBI:30616"/>
    </ligand>
</feature>
<dbReference type="PANTHER" id="PTHR11070">
    <property type="entry name" value="UVRD / RECB / PCRA DNA HELICASE FAMILY MEMBER"/>
    <property type="match status" value="1"/>
</dbReference>
<proteinExistence type="predicted"/>
<keyword evidence="2 9" id="KW-0378">Hydrolase</keyword>
<dbReference type="Pfam" id="PF00580">
    <property type="entry name" value="UvrD-helicase"/>
    <property type="match status" value="1"/>
</dbReference>
<dbReference type="Gene3D" id="3.40.50.300">
    <property type="entry name" value="P-loop containing nucleotide triphosphate hydrolases"/>
    <property type="match status" value="2"/>
</dbReference>
<dbReference type="GO" id="GO:0003677">
    <property type="term" value="F:DNA binding"/>
    <property type="evidence" value="ECO:0007669"/>
    <property type="project" value="InterPro"/>
</dbReference>
<comment type="catalytic activity">
    <reaction evidence="8">
        <text>ATP + H2O = ADP + phosphate + H(+)</text>
        <dbReference type="Rhea" id="RHEA:13065"/>
        <dbReference type="ChEBI" id="CHEBI:15377"/>
        <dbReference type="ChEBI" id="CHEBI:15378"/>
        <dbReference type="ChEBI" id="CHEBI:30616"/>
        <dbReference type="ChEBI" id="CHEBI:43474"/>
        <dbReference type="ChEBI" id="CHEBI:456216"/>
        <dbReference type="EC" id="5.6.2.4"/>
    </reaction>
</comment>
<dbReference type="GO" id="GO:0005829">
    <property type="term" value="C:cytosol"/>
    <property type="evidence" value="ECO:0007669"/>
    <property type="project" value="TreeGrafter"/>
</dbReference>
<evidence type="ECO:0000256" key="10">
    <source>
        <dbReference type="SAM" id="MobiDB-lite"/>
    </source>
</evidence>
<dbReference type="PANTHER" id="PTHR11070:SF17">
    <property type="entry name" value="DNA HELICASE IV"/>
    <property type="match status" value="1"/>
</dbReference>
<sequence length="795" mass="90372">MDRRRQRRWPLSLQSGVGRKGQFPCRAVPKPAASGNHLLRFVLCECAVASRHPRGQLEHPADHSRLKESRVNSTEQLNVHLEPDAPTPEEADTLDSSVSAAEQEERATLARVKAKLYRAIEEIDARVNRYVKDVREQKAYLTEHKAGMDHVEKVSTRQSIQQTIMSGEKFAEYRARLQKLRSSPYFGRVDFIPEGKPQPEKIYVGIHHFRDEEGDANLIYDWRAPISTIFYDHETGPVHYESPSGQVRGEMPLKRQFRIRNGQMELMLESSVHIVDDVLQKELSSASDDGMKNIVATIQRDQNAIVRNEDAHVLIIQGVAGSGKTSIALHRIAFLLYRFKETLKSQDILIISPNRVFADYISNVLPELGEESVSEIGMETLANELLDYKYSFQTFFEQTALLLEKNDEEMKRRIRVKASPEFLQQLNAYAEVVEKQSFSAGDLYVGSRPVPAWFIEESFKKQRGLPPAEQMRRVVSAIEQNVGIYYNYDISTQERTALRDAVKKMARRPTLRAIYRSLFEWMGAPELFKLAPGGKLEYADVFPLIYLKMRLEGLDTPRRSVKHLLIDEMQDYTPVQYAVIARLFNCKKTILGDAMQSVNPYSASTAETIQRTLSNATCVKLTRSYRSSFEIMQFAQRISPNPELIPIARHGEAPQVIQCRNRADETTQICNWIAAFSKSHYNTMGIICRTQKQAQALFQSIAAAGLDAELLSAESASFSRGVVVCTAHMAKGLEFDQVIVPDVSEKNYSTEMDRNMLYVACTRAMHRLAITYTGKLAEFISSSEQLPEPIASRRR</sequence>
<dbReference type="EC" id="5.6.2.4" evidence="7"/>
<gene>
    <name evidence="12" type="ORF">ENW50_05160</name>
</gene>
<dbReference type="PROSITE" id="PS51198">
    <property type="entry name" value="UVRD_HELICASE_ATP_BIND"/>
    <property type="match status" value="1"/>
</dbReference>
<comment type="catalytic activity">
    <reaction evidence="6">
        <text>Couples ATP hydrolysis with the unwinding of duplex DNA by translocating in the 3'-5' direction.</text>
        <dbReference type="EC" id="5.6.2.4"/>
    </reaction>
</comment>
<dbReference type="GO" id="GO:0000725">
    <property type="term" value="P:recombinational repair"/>
    <property type="evidence" value="ECO:0007669"/>
    <property type="project" value="TreeGrafter"/>
</dbReference>
<evidence type="ECO:0000256" key="7">
    <source>
        <dbReference type="ARBA" id="ARBA00034808"/>
    </source>
</evidence>
<dbReference type="AlphaFoldDB" id="A0A7V4XRY5"/>
<evidence type="ECO:0000256" key="4">
    <source>
        <dbReference type="ARBA" id="ARBA00022840"/>
    </source>
</evidence>
<feature type="region of interest" description="Disordered" evidence="10">
    <location>
        <begin position="53"/>
        <end position="102"/>
    </location>
</feature>
<evidence type="ECO:0000256" key="1">
    <source>
        <dbReference type="ARBA" id="ARBA00022741"/>
    </source>
</evidence>
<keyword evidence="3 9" id="KW-0347">Helicase</keyword>
<dbReference type="GO" id="GO:0016787">
    <property type="term" value="F:hydrolase activity"/>
    <property type="evidence" value="ECO:0007669"/>
    <property type="project" value="UniProtKB-UniRule"/>
</dbReference>
<evidence type="ECO:0000256" key="6">
    <source>
        <dbReference type="ARBA" id="ARBA00034617"/>
    </source>
</evidence>
<accession>A0A7V4XRY5</accession>
<evidence type="ECO:0000256" key="2">
    <source>
        <dbReference type="ARBA" id="ARBA00022801"/>
    </source>
</evidence>
<dbReference type="InterPro" id="IPR000212">
    <property type="entry name" value="DNA_helicase_UvrD/REP"/>
</dbReference>
<dbReference type="GO" id="GO:0043138">
    <property type="term" value="F:3'-5' DNA helicase activity"/>
    <property type="evidence" value="ECO:0007669"/>
    <property type="project" value="UniProtKB-EC"/>
</dbReference>